<sequence length="181" mass="20288">MKKSSIYSTIALAFIMLLSMNMNAQKFSELDKSPMDAAAFPRDYKVSDKLIKIVYSRPMLKGRELSKLAPNGKVWRTGANEAAELTLYTDMKLGETDIKAGTYTFYVIPGEKEWTAIVSSDINVWGSYFYNEQNDVARLSVPVTSGEEFLEAFSITFSEAESGIHMHLGWGNTRIAVPFTK</sequence>
<organism evidence="2 3">
    <name type="scientific">Jejuia pallidilutea</name>
    <dbReference type="NCBI Taxonomy" id="504487"/>
    <lineage>
        <taxon>Bacteria</taxon>
        <taxon>Pseudomonadati</taxon>
        <taxon>Bacteroidota</taxon>
        <taxon>Flavobacteriia</taxon>
        <taxon>Flavobacteriales</taxon>
        <taxon>Flavobacteriaceae</taxon>
        <taxon>Jejuia</taxon>
    </lineage>
</organism>
<reference evidence="3" key="1">
    <citation type="journal article" date="2014" name="Genome Announc.">
        <title>Draft Genome Sequence of Marine Flavobacterium Jejuia pallidilutea Strain 11shimoA1 and Pigmentation Mutants.</title>
        <authorList>
            <person name="Takatani N."/>
            <person name="Nakanishi M."/>
            <person name="Meirelles P."/>
            <person name="Mino S."/>
            <person name="Suda W."/>
            <person name="Oshima K."/>
            <person name="Hattori M."/>
            <person name="Ohkuma M."/>
            <person name="Hosokawa M."/>
            <person name="Miyashita K."/>
            <person name="Thompson F.L."/>
            <person name="Niwa A."/>
            <person name="Sawabe T."/>
            <person name="Sawabe T."/>
        </authorList>
    </citation>
    <scope>NUCLEOTIDE SEQUENCE [LARGE SCALE GENOMIC DNA]</scope>
    <source>
        <strain evidence="3">JCM 19538</strain>
    </source>
</reference>
<evidence type="ECO:0000256" key="1">
    <source>
        <dbReference type="SAM" id="SignalP"/>
    </source>
</evidence>
<feature type="signal peptide" evidence="1">
    <location>
        <begin position="1"/>
        <end position="24"/>
    </location>
</feature>
<evidence type="ECO:0000313" key="2">
    <source>
        <dbReference type="EMBL" id="GAL90843.1"/>
    </source>
</evidence>
<dbReference type="RefSeq" id="WP_045372713.1">
    <property type="nucleotide sequence ID" value="NZ_BBNY01000090.1"/>
</dbReference>
<gene>
    <name evidence="2" type="ORF">JCM19538_901</name>
</gene>
<keyword evidence="1" id="KW-0732">Signal</keyword>
<dbReference type="EMBL" id="BBNY01000090">
    <property type="protein sequence ID" value="GAL90843.1"/>
    <property type="molecule type" value="Genomic_DNA"/>
</dbReference>
<proteinExistence type="predicted"/>
<feature type="chain" id="PRO_5001944878" description="Asparagine synthetase B" evidence="1">
    <location>
        <begin position="25"/>
        <end position="181"/>
    </location>
</feature>
<dbReference type="InterPro" id="IPR021314">
    <property type="entry name" value="DUF2911"/>
</dbReference>
<protein>
    <recommendedName>
        <fullName evidence="4">Asparagine synthetase B</fullName>
    </recommendedName>
</protein>
<dbReference type="Proteomes" id="UP000030184">
    <property type="component" value="Unassembled WGS sequence"/>
</dbReference>
<evidence type="ECO:0000313" key="3">
    <source>
        <dbReference type="Proteomes" id="UP000030184"/>
    </source>
</evidence>
<name>A0A098LWW5_9FLAO</name>
<dbReference type="Pfam" id="PF11138">
    <property type="entry name" value="DUF2911"/>
    <property type="match status" value="1"/>
</dbReference>
<accession>A0A098LWW5</accession>
<evidence type="ECO:0008006" key="4">
    <source>
        <dbReference type="Google" id="ProtNLM"/>
    </source>
</evidence>
<comment type="caution">
    <text evidence="2">The sequence shown here is derived from an EMBL/GenBank/DDBJ whole genome shotgun (WGS) entry which is preliminary data.</text>
</comment>
<keyword evidence="3" id="KW-1185">Reference proteome</keyword>
<dbReference type="AlphaFoldDB" id="A0A098LWW5"/>
<dbReference type="OrthoDB" id="187854at2"/>